<proteinExistence type="predicted"/>
<sequence length="241" mass="26053">MVWLAEQRGSVELYVVHNDREEEQFSKIGYIDVLGDEVGGEEGAVEEPAADVNANVPEARDGVGQEGRALQRGGATKGVDVVEGSVINEEEVIAGQVDLNGNEEQERQNHENEDDGSCDNVEKSEESGDSEDGEYVLSYDVSDSADDVQFTDSDQDLGLDDSGFGFEAKAKDVDVIGKGKMVLNADFSGDSGEESEDMDGGYNQDEGDEDGDEVAVNMFPIHKPIEDMTVNHVTICISLFE</sequence>
<organism evidence="2 3">
    <name type="scientific">Stylosanthes scabra</name>
    <dbReference type="NCBI Taxonomy" id="79078"/>
    <lineage>
        <taxon>Eukaryota</taxon>
        <taxon>Viridiplantae</taxon>
        <taxon>Streptophyta</taxon>
        <taxon>Embryophyta</taxon>
        <taxon>Tracheophyta</taxon>
        <taxon>Spermatophyta</taxon>
        <taxon>Magnoliopsida</taxon>
        <taxon>eudicotyledons</taxon>
        <taxon>Gunneridae</taxon>
        <taxon>Pentapetalae</taxon>
        <taxon>rosids</taxon>
        <taxon>fabids</taxon>
        <taxon>Fabales</taxon>
        <taxon>Fabaceae</taxon>
        <taxon>Papilionoideae</taxon>
        <taxon>50 kb inversion clade</taxon>
        <taxon>dalbergioids sensu lato</taxon>
        <taxon>Dalbergieae</taxon>
        <taxon>Pterocarpus clade</taxon>
        <taxon>Stylosanthes</taxon>
    </lineage>
</organism>
<evidence type="ECO:0000256" key="1">
    <source>
        <dbReference type="SAM" id="MobiDB-lite"/>
    </source>
</evidence>
<reference evidence="2 3" key="1">
    <citation type="journal article" date="2023" name="Plants (Basel)">
        <title>Bridging the Gap: Combining Genomics and Transcriptomics Approaches to Understand Stylosanthes scabra, an Orphan Legume from the Brazilian Caatinga.</title>
        <authorList>
            <person name="Ferreira-Neto J.R.C."/>
            <person name="da Silva M.D."/>
            <person name="Binneck E."/>
            <person name="de Melo N.F."/>
            <person name="da Silva R.H."/>
            <person name="de Melo A.L.T.M."/>
            <person name="Pandolfi V."/>
            <person name="Bustamante F.O."/>
            <person name="Brasileiro-Vidal A.C."/>
            <person name="Benko-Iseppon A.M."/>
        </authorList>
    </citation>
    <scope>NUCLEOTIDE SEQUENCE [LARGE SCALE GENOMIC DNA]</scope>
    <source>
        <tissue evidence="2">Leaves</tissue>
    </source>
</reference>
<gene>
    <name evidence="2" type="ORF">PIB30_102202</name>
</gene>
<comment type="caution">
    <text evidence="2">The sequence shown here is derived from an EMBL/GenBank/DDBJ whole genome shotgun (WGS) entry which is preliminary data.</text>
</comment>
<feature type="region of interest" description="Disordered" evidence="1">
    <location>
        <begin position="186"/>
        <end position="211"/>
    </location>
</feature>
<evidence type="ECO:0000313" key="2">
    <source>
        <dbReference type="EMBL" id="MED6116652.1"/>
    </source>
</evidence>
<keyword evidence="3" id="KW-1185">Reference proteome</keyword>
<dbReference type="Proteomes" id="UP001341840">
    <property type="component" value="Unassembled WGS sequence"/>
</dbReference>
<evidence type="ECO:0000313" key="3">
    <source>
        <dbReference type="Proteomes" id="UP001341840"/>
    </source>
</evidence>
<protein>
    <submittedName>
        <fullName evidence="2">Uncharacterized protein</fullName>
    </submittedName>
</protein>
<dbReference type="EMBL" id="JASCZI010003111">
    <property type="protein sequence ID" value="MED6116652.1"/>
    <property type="molecule type" value="Genomic_DNA"/>
</dbReference>
<feature type="compositionally biased region" description="Acidic residues" evidence="1">
    <location>
        <begin position="191"/>
        <end position="211"/>
    </location>
</feature>
<accession>A0ABU6QZ00</accession>
<feature type="region of interest" description="Disordered" evidence="1">
    <location>
        <begin position="57"/>
        <end position="76"/>
    </location>
</feature>
<feature type="region of interest" description="Disordered" evidence="1">
    <location>
        <begin position="92"/>
        <end position="163"/>
    </location>
</feature>
<name>A0ABU6QZ00_9FABA</name>